<feature type="region of interest" description="Disordered" evidence="1">
    <location>
        <begin position="79"/>
        <end position="100"/>
    </location>
</feature>
<organism evidence="2">
    <name type="scientific">hydrothermal vent metagenome</name>
    <dbReference type="NCBI Taxonomy" id="652676"/>
    <lineage>
        <taxon>unclassified sequences</taxon>
        <taxon>metagenomes</taxon>
        <taxon>ecological metagenomes</taxon>
    </lineage>
</organism>
<evidence type="ECO:0000313" key="2">
    <source>
        <dbReference type="EMBL" id="VAW73296.1"/>
    </source>
</evidence>
<accession>A0A3B0YY18</accession>
<proteinExistence type="predicted"/>
<dbReference type="EMBL" id="UOFK01000035">
    <property type="protein sequence ID" value="VAW73296.1"/>
    <property type="molecule type" value="Genomic_DNA"/>
</dbReference>
<gene>
    <name evidence="2" type="ORF">MNBD_GAMMA13-1487</name>
</gene>
<protein>
    <submittedName>
        <fullName evidence="2">Uncharacterized protein</fullName>
    </submittedName>
</protein>
<evidence type="ECO:0000256" key="1">
    <source>
        <dbReference type="SAM" id="MobiDB-lite"/>
    </source>
</evidence>
<sequence>MLKFKSSGIAQYLLVLMFVTPSGFADAPRKAGGDQAVRKAQYLLRQLSEEKNKLQTQNNQLETELTELKKKLAKVKKTLGKTNKKLDQSRSSNSQLVERVKSDRDRMQEILNKYRQAAQMLRIEKSNVALLKNAVGERNNWIDKCKANNDSLYEVNLELLGKYKDKSAWQALKQDEPVTGLGNVKLEVIVDNYRFRIEDLQVADFKKNDEENSPVTSSIQ</sequence>
<reference evidence="2" key="1">
    <citation type="submission" date="2018-06" db="EMBL/GenBank/DDBJ databases">
        <authorList>
            <person name="Zhirakovskaya E."/>
        </authorList>
    </citation>
    <scope>NUCLEOTIDE SEQUENCE</scope>
</reference>
<dbReference type="AlphaFoldDB" id="A0A3B0YY18"/>
<name>A0A3B0YY18_9ZZZZ</name>